<dbReference type="EMBL" id="AP028654">
    <property type="protein sequence ID" value="BEP29077.1"/>
    <property type="molecule type" value="Genomic_DNA"/>
</dbReference>
<feature type="domain" description="PRD" evidence="2">
    <location>
        <begin position="73"/>
        <end position="177"/>
    </location>
</feature>
<keyword evidence="1" id="KW-0677">Repeat</keyword>
<evidence type="ECO:0000313" key="4">
    <source>
        <dbReference type="Proteomes" id="UP001321786"/>
    </source>
</evidence>
<dbReference type="KEGG" id="hprf:HLPR_14080"/>
<dbReference type="GO" id="GO:0006355">
    <property type="term" value="P:regulation of DNA-templated transcription"/>
    <property type="evidence" value="ECO:0007669"/>
    <property type="project" value="InterPro"/>
</dbReference>
<dbReference type="GO" id="GO:0003723">
    <property type="term" value="F:RNA binding"/>
    <property type="evidence" value="ECO:0007669"/>
    <property type="project" value="InterPro"/>
</dbReference>
<dbReference type="Proteomes" id="UP001321786">
    <property type="component" value="Chromosome"/>
</dbReference>
<dbReference type="InterPro" id="IPR050661">
    <property type="entry name" value="BglG_antiterminators"/>
</dbReference>
<dbReference type="InterPro" id="IPR011608">
    <property type="entry name" value="PRD"/>
</dbReference>
<dbReference type="PANTHER" id="PTHR30185">
    <property type="entry name" value="CRYPTIC BETA-GLUCOSIDE BGL OPERON ANTITERMINATOR"/>
    <property type="match status" value="1"/>
</dbReference>
<dbReference type="SUPFAM" id="SSF63520">
    <property type="entry name" value="PTS-regulatory domain, PRD"/>
    <property type="match status" value="2"/>
</dbReference>
<dbReference type="InterPro" id="IPR004341">
    <property type="entry name" value="CAT_RNA-bd_dom"/>
</dbReference>
<evidence type="ECO:0000259" key="2">
    <source>
        <dbReference type="PROSITE" id="PS51372"/>
    </source>
</evidence>
<reference evidence="3 4" key="1">
    <citation type="submission" date="2023-08" db="EMBL/GenBank/DDBJ databases">
        <title>Helicovermis profunda gen. nov., sp. nov., a novel mesophilic, fermentative bacterium within the Bacillota from a deep-sea hydrothermal vent chimney.</title>
        <authorList>
            <person name="Miyazaki U."/>
            <person name="Mizutani D."/>
            <person name="Hashimoto Y."/>
            <person name="Tame A."/>
            <person name="Sawayama S."/>
            <person name="Miyazaki J."/>
            <person name="Takai K."/>
            <person name="Nakagawa S."/>
        </authorList>
    </citation>
    <scope>NUCLEOTIDE SEQUENCE [LARGE SCALE GENOMIC DNA]</scope>
    <source>
        <strain evidence="3 4">S502</strain>
    </source>
</reference>
<accession>A0AAU9E8N2</accession>
<dbReference type="SUPFAM" id="SSF50151">
    <property type="entry name" value="SacY-like RNA-binding domain"/>
    <property type="match status" value="1"/>
</dbReference>
<dbReference type="SMART" id="SM01061">
    <property type="entry name" value="CAT_RBD"/>
    <property type="match status" value="1"/>
</dbReference>
<keyword evidence="4" id="KW-1185">Reference proteome</keyword>
<proteinExistence type="predicted"/>
<dbReference type="PANTHER" id="PTHR30185:SF16">
    <property type="entry name" value="PROTEIN GLCT"/>
    <property type="match status" value="1"/>
</dbReference>
<protein>
    <submittedName>
        <fullName evidence="3">PRD domain-containing protein</fullName>
    </submittedName>
</protein>
<dbReference type="PROSITE" id="PS51372">
    <property type="entry name" value="PRD_2"/>
    <property type="match status" value="2"/>
</dbReference>
<dbReference type="Gene3D" id="1.20.890.100">
    <property type="match status" value="1"/>
</dbReference>
<sequence length="284" mass="33024">MRIRHYNVIKVMNNNVILAKNLYNNKEQVLIGKGLGFGVKIGEELILDKDKIEKKFVAINHELDREYMKLVEQLDPKIMGLCEEFIQIAEKQIGTLNPHIHIALTDHIGFAIERIKSGQDIVNPFIYQIKVLYNKEYDVALIAKNMIQKQINISINESEVGFIALHLHSALQNKTINETVKYSRVLRDCVSIIENNLDFKIDESSLTFTRLISHLRGLIERVRKKQSIENRLLENIKKEFKDSYKIAIKLAKVIEETFNVIVTDDEVGYMSIHIDRVRRIKKNK</sequence>
<feature type="domain" description="PRD" evidence="2">
    <location>
        <begin position="178"/>
        <end position="284"/>
    </location>
</feature>
<dbReference type="RefSeq" id="WP_338534745.1">
    <property type="nucleotide sequence ID" value="NZ_AP028654.1"/>
</dbReference>
<dbReference type="Pfam" id="PF03123">
    <property type="entry name" value="CAT_RBD"/>
    <property type="match status" value="1"/>
</dbReference>
<dbReference type="InterPro" id="IPR036650">
    <property type="entry name" value="CAT_RNA-bd_dom_sf"/>
</dbReference>
<gene>
    <name evidence="3" type="ORF">HLPR_14080</name>
</gene>
<dbReference type="Gene3D" id="2.30.24.10">
    <property type="entry name" value="CAT RNA-binding domain"/>
    <property type="match status" value="1"/>
</dbReference>
<evidence type="ECO:0000313" key="3">
    <source>
        <dbReference type="EMBL" id="BEP29077.1"/>
    </source>
</evidence>
<organism evidence="3 4">
    <name type="scientific">Helicovermis profundi</name>
    <dbReference type="NCBI Taxonomy" id="3065157"/>
    <lineage>
        <taxon>Bacteria</taxon>
        <taxon>Bacillati</taxon>
        <taxon>Bacillota</taxon>
        <taxon>Clostridia</taxon>
        <taxon>Helicovermis</taxon>
    </lineage>
</organism>
<dbReference type="Gene3D" id="1.10.1790.10">
    <property type="entry name" value="PRD domain"/>
    <property type="match status" value="1"/>
</dbReference>
<dbReference type="Gene3D" id="1.20.58.1950">
    <property type="match status" value="1"/>
</dbReference>
<dbReference type="AlphaFoldDB" id="A0AAU9E8N2"/>
<evidence type="ECO:0000256" key="1">
    <source>
        <dbReference type="ARBA" id="ARBA00022737"/>
    </source>
</evidence>
<dbReference type="InterPro" id="IPR036634">
    <property type="entry name" value="PRD_sf"/>
</dbReference>
<name>A0AAU9E8N2_9FIRM</name>
<dbReference type="Pfam" id="PF00874">
    <property type="entry name" value="PRD"/>
    <property type="match status" value="2"/>
</dbReference>